<name>A0A433U2E0_ELYCH</name>
<dbReference type="STRING" id="188477.A0A433U2E0"/>
<comment type="cofactor">
    <cofactor evidence="1">
        <name>Ca(2+)</name>
        <dbReference type="ChEBI" id="CHEBI:29108"/>
    </cofactor>
</comment>
<gene>
    <name evidence="4" type="ORF">EGW08_004185</name>
</gene>
<dbReference type="InterPro" id="IPR000917">
    <property type="entry name" value="Sulfatase_N"/>
</dbReference>
<keyword evidence="5" id="KW-1185">Reference proteome</keyword>
<dbReference type="InterPro" id="IPR017850">
    <property type="entry name" value="Alkaline_phosphatase_core_sf"/>
</dbReference>
<dbReference type="Proteomes" id="UP000271974">
    <property type="component" value="Unassembled WGS sequence"/>
</dbReference>
<dbReference type="Pfam" id="PF00884">
    <property type="entry name" value="Sulfatase"/>
    <property type="match status" value="1"/>
</dbReference>
<organism evidence="4 5">
    <name type="scientific">Elysia chlorotica</name>
    <name type="common">Eastern emerald elysia</name>
    <name type="synonym">Sea slug</name>
    <dbReference type="NCBI Taxonomy" id="188477"/>
    <lineage>
        <taxon>Eukaryota</taxon>
        <taxon>Metazoa</taxon>
        <taxon>Spiralia</taxon>
        <taxon>Lophotrochozoa</taxon>
        <taxon>Mollusca</taxon>
        <taxon>Gastropoda</taxon>
        <taxon>Heterobranchia</taxon>
        <taxon>Euthyneura</taxon>
        <taxon>Panpulmonata</taxon>
        <taxon>Sacoglossa</taxon>
        <taxon>Placobranchoidea</taxon>
        <taxon>Plakobranchidae</taxon>
        <taxon>Elysia</taxon>
    </lineage>
</organism>
<dbReference type="GO" id="GO:0005539">
    <property type="term" value="F:glycosaminoglycan binding"/>
    <property type="evidence" value="ECO:0007669"/>
    <property type="project" value="TreeGrafter"/>
</dbReference>
<reference evidence="4 5" key="1">
    <citation type="submission" date="2019-01" db="EMBL/GenBank/DDBJ databases">
        <title>A draft genome assembly of the solar-powered sea slug Elysia chlorotica.</title>
        <authorList>
            <person name="Cai H."/>
            <person name="Li Q."/>
            <person name="Fang X."/>
            <person name="Li J."/>
            <person name="Curtis N.E."/>
            <person name="Altenburger A."/>
            <person name="Shibata T."/>
            <person name="Feng M."/>
            <person name="Maeda T."/>
            <person name="Schwartz J.A."/>
            <person name="Shigenobu S."/>
            <person name="Lundholm N."/>
            <person name="Nishiyama T."/>
            <person name="Yang H."/>
            <person name="Hasebe M."/>
            <person name="Li S."/>
            <person name="Pierce S.K."/>
            <person name="Wang J."/>
        </authorList>
    </citation>
    <scope>NUCLEOTIDE SEQUENCE [LARGE SCALE GENOMIC DNA]</scope>
    <source>
        <strain evidence="4">EC2010</strain>
        <tissue evidence="4">Whole organism of an adult</tissue>
    </source>
</reference>
<dbReference type="PANTHER" id="PTHR43108">
    <property type="entry name" value="N-ACETYLGLUCOSAMINE-6-SULFATASE FAMILY MEMBER"/>
    <property type="match status" value="1"/>
</dbReference>
<feature type="domain" description="Sulfatase N-terminal" evidence="3">
    <location>
        <begin position="73"/>
        <end position="130"/>
    </location>
</feature>
<accession>A0A433U2E0</accession>
<dbReference type="SUPFAM" id="SSF53649">
    <property type="entry name" value="Alkaline phosphatase-like"/>
    <property type="match status" value="1"/>
</dbReference>
<dbReference type="AlphaFoldDB" id="A0A433U2E0"/>
<comment type="similarity">
    <text evidence="2">Belongs to the sulfatase family.</text>
</comment>
<evidence type="ECO:0000313" key="4">
    <source>
        <dbReference type="EMBL" id="RUS88019.1"/>
    </source>
</evidence>
<sequence length="244" mass="28429">MTPQFKIFTDLLQRRHLQTLQSVDDLVENVVSALNWLGELDNTSDQCYHLGQFSLIYRYKECCWRWSLNSTSLVVTELDQLGELDNTYILYTSDHGYHLGQFGLIKGKAMPFDFDTRVPLIIRGPGIPPGINVDERGFVALKKPWKNSVLFERGKLTEKVLRERERIEEKIIFNQAEHNQDVHFYIPTRHRKLAIECSKETNRLPCKPQQKSYCIEVNGRLKKHKCRNNSTGQTMEGDTWGENL</sequence>
<dbReference type="OrthoDB" id="96314at2759"/>
<dbReference type="Gene3D" id="3.40.720.10">
    <property type="entry name" value="Alkaline Phosphatase, subunit A"/>
    <property type="match status" value="1"/>
</dbReference>
<dbReference type="GO" id="GO:0008449">
    <property type="term" value="F:N-acetylglucosamine-6-sulfatase activity"/>
    <property type="evidence" value="ECO:0007669"/>
    <property type="project" value="TreeGrafter"/>
</dbReference>
<evidence type="ECO:0000313" key="5">
    <source>
        <dbReference type="Proteomes" id="UP000271974"/>
    </source>
</evidence>
<dbReference type="PANTHER" id="PTHR43108:SF16">
    <property type="entry name" value="EXTRACELLULAR SULFATASE SULF-1 HOMOLOG"/>
    <property type="match status" value="1"/>
</dbReference>
<evidence type="ECO:0000256" key="1">
    <source>
        <dbReference type="ARBA" id="ARBA00001913"/>
    </source>
</evidence>
<evidence type="ECO:0000259" key="3">
    <source>
        <dbReference type="Pfam" id="PF00884"/>
    </source>
</evidence>
<evidence type="ECO:0000256" key="2">
    <source>
        <dbReference type="ARBA" id="ARBA00008779"/>
    </source>
</evidence>
<protein>
    <recommendedName>
        <fullName evidence="3">Sulfatase N-terminal domain-containing protein</fullName>
    </recommendedName>
</protein>
<comment type="caution">
    <text evidence="4">The sequence shown here is derived from an EMBL/GenBank/DDBJ whole genome shotgun (WGS) entry which is preliminary data.</text>
</comment>
<proteinExistence type="inferred from homology"/>
<dbReference type="EMBL" id="RQTK01000094">
    <property type="protein sequence ID" value="RUS88019.1"/>
    <property type="molecule type" value="Genomic_DNA"/>
</dbReference>